<dbReference type="STRING" id="168276.SAMN05444580_106201"/>
<dbReference type="EMBL" id="FNAB01000006">
    <property type="protein sequence ID" value="SDD76879.1"/>
    <property type="molecule type" value="Genomic_DNA"/>
</dbReference>
<gene>
    <name evidence="1" type="ORF">SAMN05444580_106201</name>
</gene>
<dbReference type="AlphaFoldDB" id="A0A1G6XFA1"/>
<keyword evidence="2" id="KW-1185">Reference proteome</keyword>
<evidence type="ECO:0000313" key="1">
    <source>
        <dbReference type="EMBL" id="SDD76879.1"/>
    </source>
</evidence>
<evidence type="ECO:0000313" key="2">
    <source>
        <dbReference type="Proteomes" id="UP000199417"/>
    </source>
</evidence>
<protein>
    <submittedName>
        <fullName evidence="1">Uncharacterized protein</fullName>
    </submittedName>
</protein>
<dbReference type="Proteomes" id="UP000199417">
    <property type="component" value="Unassembled WGS sequence"/>
</dbReference>
<reference evidence="1 2" key="1">
    <citation type="submission" date="2016-10" db="EMBL/GenBank/DDBJ databases">
        <authorList>
            <person name="de Groot N.N."/>
        </authorList>
    </citation>
    <scope>NUCLEOTIDE SEQUENCE [LARGE SCALE GENOMIC DNA]</scope>
    <source>
        <strain evidence="1 2">JCM 11308</strain>
    </source>
</reference>
<proteinExistence type="predicted"/>
<organism evidence="1 2">
    <name type="scientific">Rhodococcus tukisamuensis</name>
    <dbReference type="NCBI Taxonomy" id="168276"/>
    <lineage>
        <taxon>Bacteria</taxon>
        <taxon>Bacillati</taxon>
        <taxon>Actinomycetota</taxon>
        <taxon>Actinomycetes</taxon>
        <taxon>Mycobacteriales</taxon>
        <taxon>Nocardiaceae</taxon>
        <taxon>Rhodococcus</taxon>
    </lineage>
</organism>
<name>A0A1G6XFA1_9NOCA</name>
<sequence>MDSNFSMAPVSPPRKVFARTVSAGETPGGRGSRPIVLNVTFGRSGRVRSQHCVAPTAVRRVAAGVRRAGAWFFLCDTHSGPSGRVRKWQRRVNGGVIPSPRPGAAVVGRCAEWVRCQDVGPRVRLVNGLWLQVISKTALWAPSGPWKRWASRSWRRGGIFGRSACSGKCVCRPCGSGAADSSDHIVVQWKCCCQWDDGRCVREMCGERTGGRVWRRGVRPAGRDSICRNSFDCCDDASGRRGRVVVRPERPLAGQRAGPPAGGGNGCRLASAGRPADPARVGPATAVSRYFARLIRCGKGPELVWGQRFVAAIVCQ</sequence>
<accession>A0A1G6XFA1</accession>